<feature type="region of interest" description="Disordered" evidence="1">
    <location>
        <begin position="66"/>
        <end position="128"/>
    </location>
</feature>
<protein>
    <submittedName>
        <fullName evidence="2">Uncharacterized protein</fullName>
    </submittedName>
</protein>
<gene>
    <name evidence="2" type="ORF">MPH_07783</name>
</gene>
<evidence type="ECO:0000313" key="3">
    <source>
        <dbReference type="Proteomes" id="UP000007129"/>
    </source>
</evidence>
<reference evidence="2 3" key="1">
    <citation type="journal article" date="2012" name="BMC Genomics">
        <title>Tools to kill: Genome of one of the most destructive plant pathogenic fungi Macrophomina phaseolina.</title>
        <authorList>
            <person name="Islam M.S."/>
            <person name="Haque M.S."/>
            <person name="Islam M.M."/>
            <person name="Emdad E.M."/>
            <person name="Halim A."/>
            <person name="Hossen Q.M.M."/>
            <person name="Hossain M.Z."/>
            <person name="Ahmed B."/>
            <person name="Rahim S."/>
            <person name="Rahman M.S."/>
            <person name="Alam M.M."/>
            <person name="Hou S."/>
            <person name="Wan X."/>
            <person name="Saito J.A."/>
            <person name="Alam M."/>
        </authorList>
    </citation>
    <scope>NUCLEOTIDE SEQUENCE [LARGE SCALE GENOMIC DNA]</scope>
    <source>
        <strain evidence="2 3">MS6</strain>
    </source>
</reference>
<dbReference type="AlphaFoldDB" id="K2SDU9"/>
<accession>K2SDU9</accession>
<dbReference type="EMBL" id="AHHD01000332">
    <property type="protein sequence ID" value="EKG15025.1"/>
    <property type="molecule type" value="Genomic_DNA"/>
</dbReference>
<dbReference type="InParanoid" id="K2SDU9"/>
<sequence>MNEEDHPYDNLAFSAGIIIANEGGPEGGDKRDRLKNKLARRWAKYIAKYHHAGRDGGSRLERVIEEDSEIEGEDEEDEMNKAGGEGVAADEGYMSGENATPVHFKKPRRPGPQPLAPYRTVVREPTRGHAQDLVEGRMRKKRKFRHSWRAPDQDLFTVVEEGESAVDSEIEQRYFST</sequence>
<name>K2SDU9_MACPH</name>
<dbReference type="HOGENOM" id="CLU_098339_0_0_1"/>
<feature type="compositionally biased region" description="Acidic residues" evidence="1">
    <location>
        <begin position="66"/>
        <end position="78"/>
    </location>
</feature>
<dbReference type="OrthoDB" id="3439027at2759"/>
<dbReference type="Proteomes" id="UP000007129">
    <property type="component" value="Unassembled WGS sequence"/>
</dbReference>
<dbReference type="VEuPathDB" id="FungiDB:MPH_07783"/>
<organism evidence="2 3">
    <name type="scientific">Macrophomina phaseolina (strain MS6)</name>
    <name type="common">Charcoal rot fungus</name>
    <dbReference type="NCBI Taxonomy" id="1126212"/>
    <lineage>
        <taxon>Eukaryota</taxon>
        <taxon>Fungi</taxon>
        <taxon>Dikarya</taxon>
        <taxon>Ascomycota</taxon>
        <taxon>Pezizomycotina</taxon>
        <taxon>Dothideomycetes</taxon>
        <taxon>Dothideomycetes incertae sedis</taxon>
        <taxon>Botryosphaeriales</taxon>
        <taxon>Botryosphaeriaceae</taxon>
        <taxon>Macrophomina</taxon>
    </lineage>
</organism>
<evidence type="ECO:0000256" key="1">
    <source>
        <dbReference type="SAM" id="MobiDB-lite"/>
    </source>
</evidence>
<comment type="caution">
    <text evidence="2">The sequence shown here is derived from an EMBL/GenBank/DDBJ whole genome shotgun (WGS) entry which is preliminary data.</text>
</comment>
<proteinExistence type="predicted"/>
<evidence type="ECO:0000313" key="2">
    <source>
        <dbReference type="EMBL" id="EKG15025.1"/>
    </source>
</evidence>